<reference evidence="4" key="1">
    <citation type="submission" date="2012-12" db="EMBL/GenBank/DDBJ databases">
        <authorList>
            <person name="Hellsten U."/>
            <person name="Grimwood J."/>
            <person name="Chapman J.A."/>
            <person name="Shapiro H."/>
            <person name="Aerts A."/>
            <person name="Otillar R.P."/>
            <person name="Terry A.Y."/>
            <person name="Boore J.L."/>
            <person name="Simakov O."/>
            <person name="Marletaz F."/>
            <person name="Cho S.-J."/>
            <person name="Edsinger-Gonzales E."/>
            <person name="Havlak P."/>
            <person name="Kuo D.-H."/>
            <person name="Larsson T."/>
            <person name="Lv J."/>
            <person name="Arendt D."/>
            <person name="Savage R."/>
            <person name="Osoegawa K."/>
            <person name="de Jong P."/>
            <person name="Lindberg D.R."/>
            <person name="Seaver E.C."/>
            <person name="Weisblat D.A."/>
            <person name="Putnam N.H."/>
            <person name="Grigoriev I.V."/>
            <person name="Rokhsar D.S."/>
        </authorList>
    </citation>
    <scope>NUCLEOTIDE SEQUENCE</scope>
    <source>
        <strain evidence="4">I ESC-2004</strain>
    </source>
</reference>
<feature type="region of interest" description="Disordered" evidence="1">
    <location>
        <begin position="458"/>
        <end position="532"/>
    </location>
</feature>
<dbReference type="AlphaFoldDB" id="R7T648"/>
<feature type="compositionally biased region" description="Polar residues" evidence="1">
    <location>
        <begin position="471"/>
        <end position="483"/>
    </location>
</feature>
<accession>R7T648</accession>
<dbReference type="EMBL" id="AMQN01003376">
    <property type="status" value="NOT_ANNOTATED_CDS"/>
    <property type="molecule type" value="Genomic_DNA"/>
</dbReference>
<keyword evidence="4" id="KW-1185">Reference proteome</keyword>
<gene>
    <name evidence="2" type="ORF">CAPTEDRAFT_190672</name>
</gene>
<dbReference type="OrthoDB" id="10027339at2759"/>
<protein>
    <submittedName>
        <fullName evidence="2 3">Uncharacterized protein</fullName>
    </submittedName>
</protein>
<organism evidence="2">
    <name type="scientific">Capitella teleta</name>
    <name type="common">Polychaete worm</name>
    <dbReference type="NCBI Taxonomy" id="283909"/>
    <lineage>
        <taxon>Eukaryota</taxon>
        <taxon>Metazoa</taxon>
        <taxon>Spiralia</taxon>
        <taxon>Lophotrochozoa</taxon>
        <taxon>Annelida</taxon>
        <taxon>Polychaeta</taxon>
        <taxon>Sedentaria</taxon>
        <taxon>Scolecida</taxon>
        <taxon>Capitellidae</taxon>
        <taxon>Capitella</taxon>
    </lineage>
</organism>
<proteinExistence type="predicted"/>
<reference evidence="2 4" key="2">
    <citation type="journal article" date="2013" name="Nature">
        <title>Insights into bilaterian evolution from three spiralian genomes.</title>
        <authorList>
            <person name="Simakov O."/>
            <person name="Marletaz F."/>
            <person name="Cho S.J."/>
            <person name="Edsinger-Gonzales E."/>
            <person name="Havlak P."/>
            <person name="Hellsten U."/>
            <person name="Kuo D.H."/>
            <person name="Larsson T."/>
            <person name="Lv J."/>
            <person name="Arendt D."/>
            <person name="Savage R."/>
            <person name="Osoegawa K."/>
            <person name="de Jong P."/>
            <person name="Grimwood J."/>
            <person name="Chapman J.A."/>
            <person name="Shapiro H."/>
            <person name="Aerts A."/>
            <person name="Otillar R.P."/>
            <person name="Terry A.Y."/>
            <person name="Boore J.L."/>
            <person name="Grigoriev I.V."/>
            <person name="Lindberg D.R."/>
            <person name="Seaver E.C."/>
            <person name="Weisblat D.A."/>
            <person name="Putnam N.H."/>
            <person name="Rokhsar D.S."/>
        </authorList>
    </citation>
    <scope>NUCLEOTIDE SEQUENCE</scope>
    <source>
        <strain evidence="2 4">I ESC-2004</strain>
    </source>
</reference>
<feature type="compositionally biased region" description="Polar residues" evidence="1">
    <location>
        <begin position="95"/>
        <end position="111"/>
    </location>
</feature>
<dbReference type="HOGENOM" id="CLU_512155_0_0_1"/>
<feature type="region of interest" description="Disordered" evidence="1">
    <location>
        <begin position="46"/>
        <end position="145"/>
    </location>
</feature>
<name>R7T648_CAPTE</name>
<evidence type="ECO:0000313" key="3">
    <source>
        <dbReference type="EnsemblMetazoa" id="CapteP190672"/>
    </source>
</evidence>
<dbReference type="Proteomes" id="UP000014760">
    <property type="component" value="Unassembled WGS sequence"/>
</dbReference>
<feature type="region of interest" description="Disordered" evidence="1">
    <location>
        <begin position="1"/>
        <end position="25"/>
    </location>
</feature>
<feature type="compositionally biased region" description="Polar residues" evidence="1">
    <location>
        <begin position="51"/>
        <end position="66"/>
    </location>
</feature>
<evidence type="ECO:0000313" key="4">
    <source>
        <dbReference type="Proteomes" id="UP000014760"/>
    </source>
</evidence>
<evidence type="ECO:0000313" key="2">
    <source>
        <dbReference type="EMBL" id="ELT88860.1"/>
    </source>
</evidence>
<evidence type="ECO:0000256" key="1">
    <source>
        <dbReference type="SAM" id="MobiDB-lite"/>
    </source>
</evidence>
<reference evidence="3" key="3">
    <citation type="submission" date="2015-06" db="UniProtKB">
        <authorList>
            <consortium name="EnsemblMetazoa"/>
        </authorList>
    </citation>
    <scope>IDENTIFICATION</scope>
</reference>
<dbReference type="EnsemblMetazoa" id="CapteT190672">
    <property type="protein sequence ID" value="CapteP190672"/>
    <property type="gene ID" value="CapteG190672"/>
</dbReference>
<dbReference type="OMA" id="QIRKGWN"/>
<feature type="compositionally biased region" description="Polar residues" evidence="1">
    <location>
        <begin position="499"/>
        <end position="511"/>
    </location>
</feature>
<sequence>MGLGTQDNAVYKVQGAKGASDEAKQVNVQYKELFKFEEVTNAMQKLKTTDSESSSYHSNLEASSIAFQDRPRTPYENANEPAPVIKEHRPLTAPANRTSNNAKSQSKPRPNSSMSARSKRRPKSSPPGAKRKRGPPAKSQRAETCRVFSMTDYDYLNPNMTYSLSEGVQIDSLYGVRAENPELSDDVVPTDDVGIDELDDELKERLRVAQEEVLKIQTPAIDVFTPLYDIDTFAEEVDRPPTWAEQVTALGLRPEQLDLLHIREYPETDFRKFDYEITNTLQPNYDFAFPFSEQFVRVDFREIASLSAKSKTDSWTEHTKQQPLDEDEAKVIDRIYRICQLAAESAEMDRSRKERSAQNRLSSRTRLGSRVVTARGWKDRKCTPDCVQPMCSGDCPDKHLTFSYPCDKCREKDCQGQCSRSTYASRSRSSVTSSPPPKPVTRHAKCISCKYKHDIDAFNSRRTNPKPNPSLADSSDSVMTFTASRRRSGRAAITPHKSYYSQRRLSLTGNDSSREKLRLALSSSRRSQKATP</sequence>
<feature type="compositionally biased region" description="Basic residues" evidence="1">
    <location>
        <begin position="117"/>
        <end position="135"/>
    </location>
</feature>
<dbReference type="EMBL" id="KB311659">
    <property type="protein sequence ID" value="ELT88860.1"/>
    <property type="molecule type" value="Genomic_DNA"/>
</dbReference>